<protein>
    <recommendedName>
        <fullName evidence="4">DUF805 domain-containing protein</fullName>
    </recommendedName>
</protein>
<proteinExistence type="predicted"/>
<dbReference type="GO" id="GO:0005886">
    <property type="term" value="C:plasma membrane"/>
    <property type="evidence" value="ECO:0007669"/>
    <property type="project" value="TreeGrafter"/>
</dbReference>
<dbReference type="Pfam" id="PF05656">
    <property type="entry name" value="DUF805"/>
    <property type="match status" value="1"/>
</dbReference>
<reference evidence="2 3" key="1">
    <citation type="journal article" date="2022" name="IScience">
        <title>An ultrasensitive nanofiber-based assay for enzymatic hydrolysis and deep-sea microbial degradation of cellulose.</title>
        <authorList>
            <person name="Tsudome M."/>
            <person name="Tachioka M."/>
            <person name="Miyazaki M."/>
            <person name="Uchimura K."/>
            <person name="Tsuda M."/>
            <person name="Takaki Y."/>
            <person name="Deguchi S."/>
        </authorList>
    </citation>
    <scope>NUCLEOTIDE SEQUENCE [LARGE SCALE GENOMIC DNA]</scope>
    <source>
        <strain evidence="2 3">GE09</strain>
    </source>
</reference>
<keyword evidence="1" id="KW-0812">Transmembrane</keyword>
<evidence type="ECO:0008006" key="4">
    <source>
        <dbReference type="Google" id="ProtNLM"/>
    </source>
</evidence>
<keyword evidence="3" id="KW-1185">Reference proteome</keyword>
<organism evidence="2 3">
    <name type="scientific">Marinagarivorans cellulosilyticus</name>
    <dbReference type="NCBI Taxonomy" id="2721545"/>
    <lineage>
        <taxon>Bacteria</taxon>
        <taxon>Pseudomonadati</taxon>
        <taxon>Pseudomonadota</taxon>
        <taxon>Gammaproteobacteria</taxon>
        <taxon>Cellvibrionales</taxon>
        <taxon>Cellvibrionaceae</taxon>
        <taxon>Marinagarivorans</taxon>
    </lineage>
</organism>
<sequence length="135" mass="15654">MEEHYIKSSESNLDASGTEYEKFSYIHFYFSFRGRIGRLEFIVGMLTLGMLIVTLLFTILVLALSESQAVLFLSAFYFPLMWISLALQAKRWHDRNRSAWWILINFIPLVGIWAFIETCLLAGTQGSNKYGNIQR</sequence>
<evidence type="ECO:0000313" key="2">
    <source>
        <dbReference type="EMBL" id="BCD99573.1"/>
    </source>
</evidence>
<dbReference type="Proteomes" id="UP001320119">
    <property type="component" value="Chromosome"/>
</dbReference>
<gene>
    <name evidence="2" type="ORF">MARGE09_P3775</name>
</gene>
<dbReference type="AlphaFoldDB" id="A0AAN2BLX3"/>
<dbReference type="PANTHER" id="PTHR34980:SF3">
    <property type="entry name" value="BLR8105 PROTEIN"/>
    <property type="match status" value="1"/>
</dbReference>
<feature type="transmembrane region" description="Helical" evidence="1">
    <location>
        <begin position="69"/>
        <end position="87"/>
    </location>
</feature>
<evidence type="ECO:0000256" key="1">
    <source>
        <dbReference type="SAM" id="Phobius"/>
    </source>
</evidence>
<keyword evidence="1" id="KW-0472">Membrane</keyword>
<dbReference type="EMBL" id="AP023086">
    <property type="protein sequence ID" value="BCD99573.1"/>
    <property type="molecule type" value="Genomic_DNA"/>
</dbReference>
<feature type="transmembrane region" description="Helical" evidence="1">
    <location>
        <begin position="41"/>
        <end position="63"/>
    </location>
</feature>
<name>A0AAN2BLX3_9GAMM</name>
<dbReference type="PANTHER" id="PTHR34980">
    <property type="entry name" value="INNER MEMBRANE PROTEIN-RELATED-RELATED"/>
    <property type="match status" value="1"/>
</dbReference>
<accession>A0AAN2BLX3</accession>
<keyword evidence="1" id="KW-1133">Transmembrane helix</keyword>
<dbReference type="RefSeq" id="WP_236984839.1">
    <property type="nucleotide sequence ID" value="NZ_AP023086.1"/>
</dbReference>
<dbReference type="InterPro" id="IPR008523">
    <property type="entry name" value="DUF805"/>
</dbReference>
<feature type="transmembrane region" description="Helical" evidence="1">
    <location>
        <begin position="99"/>
        <end position="116"/>
    </location>
</feature>
<evidence type="ECO:0000313" key="3">
    <source>
        <dbReference type="Proteomes" id="UP001320119"/>
    </source>
</evidence>
<dbReference type="KEGG" id="marq:MARGE09_P3775"/>